<name>A0ABT4Q7F6_9BACL</name>
<proteinExistence type="predicted"/>
<accession>A0ABT4Q7F6</accession>
<dbReference type="EMBL" id="JAQAGZ010000006">
    <property type="protein sequence ID" value="MCZ8512808.1"/>
    <property type="molecule type" value="Genomic_DNA"/>
</dbReference>
<evidence type="ECO:0000313" key="1">
    <source>
        <dbReference type="EMBL" id="MCZ8512808.1"/>
    </source>
</evidence>
<dbReference type="SUPFAM" id="SSF53254">
    <property type="entry name" value="Phosphoglycerate mutase-like"/>
    <property type="match status" value="1"/>
</dbReference>
<sequence length="183" mass="20220">MDMHWIMCGEAEHQLSGEQGQLLRDPALTRKGIQAVSALKLELSLSSDDAIVTGTVKRLLQTASLLGSGSGCGLFVHPLAGPRQHPFIYDFRTMPCDRPMEPERIVKEYPEMLPAPGLPEPLWLQGTHTMPGPLFAQQAERFVDWCRSLNTARLFVVTETGTIKAFQTLKLRASQPALPTLAE</sequence>
<dbReference type="Proteomes" id="UP001527882">
    <property type="component" value="Unassembled WGS sequence"/>
</dbReference>
<evidence type="ECO:0000313" key="2">
    <source>
        <dbReference type="Proteomes" id="UP001527882"/>
    </source>
</evidence>
<gene>
    <name evidence="1" type="ORF">O9H85_10355</name>
</gene>
<keyword evidence="2" id="KW-1185">Reference proteome</keyword>
<dbReference type="Gene3D" id="3.40.50.1240">
    <property type="entry name" value="Phosphoglycerate mutase-like"/>
    <property type="match status" value="1"/>
</dbReference>
<organism evidence="1 2">
    <name type="scientific">Paenibacillus gyeongsangnamensis</name>
    <dbReference type="NCBI Taxonomy" id="3388067"/>
    <lineage>
        <taxon>Bacteria</taxon>
        <taxon>Bacillati</taxon>
        <taxon>Bacillota</taxon>
        <taxon>Bacilli</taxon>
        <taxon>Bacillales</taxon>
        <taxon>Paenibacillaceae</taxon>
        <taxon>Paenibacillus</taxon>
    </lineage>
</organism>
<dbReference type="InterPro" id="IPR029033">
    <property type="entry name" value="His_PPase_superfam"/>
</dbReference>
<reference evidence="1 2" key="1">
    <citation type="submission" date="2022-12" db="EMBL/GenBank/DDBJ databases">
        <title>Draft genome sequence of Paenibacillus sp. dW9.</title>
        <authorList>
            <person name="Choi E.-W."/>
            <person name="Kim D.-U."/>
        </authorList>
    </citation>
    <scope>NUCLEOTIDE SEQUENCE [LARGE SCALE GENOMIC DNA]</scope>
    <source>
        <strain evidence="2">dW9</strain>
    </source>
</reference>
<comment type="caution">
    <text evidence="1">The sequence shown here is derived from an EMBL/GenBank/DDBJ whole genome shotgun (WGS) entry which is preliminary data.</text>
</comment>
<protein>
    <submittedName>
        <fullName evidence="1">Histidine phosphatase family protein</fullName>
    </submittedName>
</protein>
<dbReference type="RefSeq" id="WP_269881273.1">
    <property type="nucleotide sequence ID" value="NZ_JAQAGZ010000006.1"/>
</dbReference>